<dbReference type="GO" id="GO:0004657">
    <property type="term" value="F:proline dehydrogenase activity"/>
    <property type="evidence" value="ECO:0007669"/>
    <property type="project" value="UniProtKB-EC"/>
</dbReference>
<evidence type="ECO:0000256" key="7">
    <source>
        <dbReference type="ARBA" id="ARBA00023062"/>
    </source>
</evidence>
<dbReference type="Pfam" id="PF01619">
    <property type="entry name" value="Pro_dh"/>
    <property type="match status" value="1"/>
</dbReference>
<organism evidence="11 12">
    <name type="scientific">Arsenicicoccus cauae</name>
    <dbReference type="NCBI Taxonomy" id="2663847"/>
    <lineage>
        <taxon>Bacteria</taxon>
        <taxon>Bacillati</taxon>
        <taxon>Actinomycetota</taxon>
        <taxon>Actinomycetes</taxon>
        <taxon>Micrococcales</taxon>
        <taxon>Intrasporangiaceae</taxon>
        <taxon>Arsenicicoccus</taxon>
    </lineage>
</organism>
<dbReference type="GO" id="GO:0010133">
    <property type="term" value="P:L-proline catabolic process to L-glutamate"/>
    <property type="evidence" value="ECO:0007669"/>
    <property type="project" value="UniProtKB-UniPathway"/>
</dbReference>
<dbReference type="InterPro" id="IPR008219">
    <property type="entry name" value="PRODH_bac_arc"/>
</dbReference>
<accession>A0A6I3INI8</accession>
<evidence type="ECO:0000313" key="12">
    <source>
        <dbReference type="Proteomes" id="UP000431092"/>
    </source>
</evidence>
<comment type="catalytic activity">
    <reaction evidence="8">
        <text>L-proline + a quinone = (S)-1-pyrroline-5-carboxylate + a quinol + H(+)</text>
        <dbReference type="Rhea" id="RHEA:23784"/>
        <dbReference type="ChEBI" id="CHEBI:15378"/>
        <dbReference type="ChEBI" id="CHEBI:17388"/>
        <dbReference type="ChEBI" id="CHEBI:24646"/>
        <dbReference type="ChEBI" id="CHEBI:60039"/>
        <dbReference type="ChEBI" id="CHEBI:132124"/>
        <dbReference type="EC" id="1.5.5.2"/>
    </reaction>
</comment>
<keyword evidence="5 9" id="KW-0274">FAD</keyword>
<dbReference type="EMBL" id="WLVL01000048">
    <property type="protein sequence ID" value="MTB73215.1"/>
    <property type="molecule type" value="Genomic_DNA"/>
</dbReference>
<dbReference type="PANTHER" id="PTHR13914">
    <property type="entry name" value="PROLINE OXIDASE"/>
    <property type="match status" value="1"/>
</dbReference>
<evidence type="ECO:0000256" key="8">
    <source>
        <dbReference type="ARBA" id="ARBA00048779"/>
    </source>
</evidence>
<feature type="binding site" evidence="9">
    <location>
        <position position="145"/>
    </location>
    <ligand>
        <name>FAD</name>
        <dbReference type="ChEBI" id="CHEBI:57692"/>
    </ligand>
</feature>
<keyword evidence="7" id="KW-0642">Proline metabolism</keyword>
<keyword evidence="3" id="KW-0285">Flavoprotein</keyword>
<name>A0A6I3INI8_9MICO</name>
<evidence type="ECO:0000259" key="10">
    <source>
        <dbReference type="Pfam" id="PF01619"/>
    </source>
</evidence>
<evidence type="ECO:0000256" key="5">
    <source>
        <dbReference type="ARBA" id="ARBA00022827"/>
    </source>
</evidence>
<dbReference type="Proteomes" id="UP000431092">
    <property type="component" value="Unassembled WGS sequence"/>
</dbReference>
<dbReference type="InterPro" id="IPR029041">
    <property type="entry name" value="FAD-linked_oxidoreductase-like"/>
</dbReference>
<dbReference type="PANTHER" id="PTHR13914:SF0">
    <property type="entry name" value="PROLINE DEHYDROGENASE 1, MITOCHONDRIAL"/>
    <property type="match status" value="1"/>
</dbReference>
<dbReference type="SUPFAM" id="SSF51730">
    <property type="entry name" value="FAD-linked oxidoreductase"/>
    <property type="match status" value="1"/>
</dbReference>
<protein>
    <recommendedName>
        <fullName evidence="2">proline dehydrogenase</fullName>
        <ecNumber evidence="2">1.5.5.2</ecNumber>
    </recommendedName>
</protein>
<comment type="pathway">
    <text evidence="1">Amino-acid degradation; L-proline degradation into L-glutamate; L-glutamate from L-proline: step 1/2.</text>
</comment>
<keyword evidence="12" id="KW-1185">Reference proteome</keyword>
<dbReference type="EC" id="1.5.5.2" evidence="2"/>
<gene>
    <name evidence="11" type="ORF">GGG17_14835</name>
</gene>
<evidence type="ECO:0000256" key="9">
    <source>
        <dbReference type="PIRSR" id="PIRSR000196-2"/>
    </source>
</evidence>
<dbReference type="Gene3D" id="3.20.20.220">
    <property type="match status" value="1"/>
</dbReference>
<dbReference type="InterPro" id="IPR015659">
    <property type="entry name" value="Proline_oxidase"/>
</dbReference>
<dbReference type="PIRSF" id="PIRSF000196">
    <property type="entry name" value="Pro_dehydrog"/>
    <property type="match status" value="1"/>
</dbReference>
<feature type="binding site" evidence="9">
    <location>
        <begin position="236"/>
        <end position="237"/>
    </location>
    <ligand>
        <name>FAD</name>
        <dbReference type="ChEBI" id="CHEBI:57692"/>
    </ligand>
</feature>
<evidence type="ECO:0000256" key="2">
    <source>
        <dbReference type="ARBA" id="ARBA00012695"/>
    </source>
</evidence>
<evidence type="ECO:0000313" key="11">
    <source>
        <dbReference type="EMBL" id="MTB73215.1"/>
    </source>
</evidence>
<feature type="binding site" evidence="9">
    <location>
        <begin position="197"/>
        <end position="199"/>
    </location>
    <ligand>
        <name>FAD</name>
        <dbReference type="ChEBI" id="CHEBI:57692"/>
    </ligand>
</feature>
<comment type="caution">
    <text evidence="11">The sequence shown here is derived from an EMBL/GenBank/DDBJ whole genome shotgun (WGS) entry which is preliminary data.</text>
</comment>
<dbReference type="GO" id="GO:0000166">
    <property type="term" value="F:nucleotide binding"/>
    <property type="evidence" value="ECO:0007669"/>
    <property type="project" value="UniProtKB-KW"/>
</dbReference>
<evidence type="ECO:0000256" key="4">
    <source>
        <dbReference type="ARBA" id="ARBA00022741"/>
    </source>
</evidence>
<proteinExistence type="predicted"/>
<dbReference type="RefSeq" id="WP_154594475.1">
    <property type="nucleotide sequence ID" value="NZ_CP171001.1"/>
</dbReference>
<sequence length="318" mass="35150">MILDLGDALRASSLRLARIGRVQSVIEESPGTRDILARYIAGDTTQSALGAARDLMETGRAVTVSYLGPDADSRASSDATVEEYRRLVAEAVSRGLVGDHCLELSVRPAAFGRLDQATGRSLALAQLQRVCRTAHNAGLDVTLDMEGFETVEPTLRLLEELRQDFPRVGVALQAALLRTEQDCRELAAEGVRVRLVKGAHKLDERGSFDAVEDVDRSYVRCLRILMEGVGYPMVATHDPRMTSIAAALARSCGKGPEDFEYQMYLGIRPLEQTAIADRGDRMRVYVAYGPAWYSYLVRRVAERPTNVTFFVRSLLSRR</sequence>
<evidence type="ECO:0000256" key="6">
    <source>
        <dbReference type="ARBA" id="ARBA00023002"/>
    </source>
</evidence>
<dbReference type="UniPathway" id="UPA00261">
    <property type="reaction ID" value="UER00373"/>
</dbReference>
<keyword evidence="6" id="KW-0560">Oxidoreductase</keyword>
<dbReference type="AlphaFoldDB" id="A0A6I3INI8"/>
<feature type="binding site" evidence="9">
    <location>
        <position position="173"/>
    </location>
    <ligand>
        <name>FAD</name>
        <dbReference type="ChEBI" id="CHEBI:57692"/>
    </ligand>
</feature>
<evidence type="ECO:0000256" key="1">
    <source>
        <dbReference type="ARBA" id="ARBA00004739"/>
    </source>
</evidence>
<comment type="cofactor">
    <cofactor evidence="9">
        <name>FAD</name>
        <dbReference type="ChEBI" id="CHEBI:57692"/>
    </cofactor>
    <text evidence="9">Binds 1 FAD per subunit.</text>
</comment>
<feature type="domain" description="Proline dehydrogenase" evidence="10">
    <location>
        <begin position="50"/>
        <end position="309"/>
    </location>
</feature>
<reference evidence="11 12" key="1">
    <citation type="submission" date="2019-11" db="EMBL/GenBank/DDBJ databases">
        <title>Whole genome sequencing identifies a novel species of the genus Arsenicicoccus isolated from human blood.</title>
        <authorList>
            <person name="Jeong J.H."/>
            <person name="Kweon O.J."/>
            <person name="Kim H.R."/>
            <person name="Kim T.-H."/>
            <person name="Ha S.-M."/>
            <person name="Lee M.-K."/>
        </authorList>
    </citation>
    <scope>NUCLEOTIDE SEQUENCE [LARGE SCALE GENOMIC DNA]</scope>
    <source>
        <strain evidence="11 12">MKL-02</strain>
    </source>
</reference>
<keyword evidence="4 9" id="KW-0547">Nucleotide-binding</keyword>
<dbReference type="InterPro" id="IPR002872">
    <property type="entry name" value="Proline_DH_dom"/>
</dbReference>
<evidence type="ECO:0000256" key="3">
    <source>
        <dbReference type="ARBA" id="ARBA00022630"/>
    </source>
</evidence>